<gene>
    <name evidence="4" type="ordered locus">Geob_2502</name>
</gene>
<dbReference type="PANTHER" id="PTHR43420:SF12">
    <property type="entry name" value="N-ACETYLTRANSFERASE DOMAIN-CONTAINING PROTEIN"/>
    <property type="match status" value="1"/>
</dbReference>
<name>B9M075_GEODF</name>
<evidence type="ECO:0000313" key="4">
    <source>
        <dbReference type="EMBL" id="ACM20855.1"/>
    </source>
</evidence>
<organism evidence="4 5">
    <name type="scientific">Geotalea daltonii (strain DSM 22248 / JCM 15807 / FRC-32)</name>
    <name type="common">Geobacter daltonii</name>
    <dbReference type="NCBI Taxonomy" id="316067"/>
    <lineage>
        <taxon>Bacteria</taxon>
        <taxon>Pseudomonadati</taxon>
        <taxon>Thermodesulfobacteriota</taxon>
        <taxon>Desulfuromonadia</taxon>
        <taxon>Geobacterales</taxon>
        <taxon>Geobacteraceae</taxon>
        <taxon>Geotalea</taxon>
    </lineage>
</organism>
<proteinExistence type="predicted"/>
<evidence type="ECO:0000259" key="3">
    <source>
        <dbReference type="PROSITE" id="PS51186"/>
    </source>
</evidence>
<dbReference type="OrthoDB" id="9787920at2"/>
<keyword evidence="5" id="KW-1185">Reference proteome</keyword>
<dbReference type="AlphaFoldDB" id="B9M075"/>
<dbReference type="CDD" id="cd04301">
    <property type="entry name" value="NAT_SF"/>
    <property type="match status" value="1"/>
</dbReference>
<dbReference type="PANTHER" id="PTHR43420">
    <property type="entry name" value="ACETYLTRANSFERASE"/>
    <property type="match status" value="1"/>
</dbReference>
<dbReference type="Proteomes" id="UP000007721">
    <property type="component" value="Chromosome"/>
</dbReference>
<dbReference type="EMBL" id="CP001390">
    <property type="protein sequence ID" value="ACM20855.1"/>
    <property type="molecule type" value="Genomic_DNA"/>
</dbReference>
<keyword evidence="2" id="KW-0012">Acyltransferase</keyword>
<reference evidence="4 5" key="1">
    <citation type="submission" date="2009-01" db="EMBL/GenBank/DDBJ databases">
        <title>Complete sequence of Geobacter sp. FRC-32.</title>
        <authorList>
            <consortium name="US DOE Joint Genome Institute"/>
            <person name="Lucas S."/>
            <person name="Copeland A."/>
            <person name="Lapidus A."/>
            <person name="Glavina del Rio T."/>
            <person name="Dalin E."/>
            <person name="Tice H."/>
            <person name="Bruce D."/>
            <person name="Goodwin L."/>
            <person name="Pitluck S."/>
            <person name="Saunders E."/>
            <person name="Brettin T."/>
            <person name="Detter J.C."/>
            <person name="Han C."/>
            <person name="Larimer F."/>
            <person name="Land M."/>
            <person name="Hauser L."/>
            <person name="Kyrpides N."/>
            <person name="Ovchinnikova G."/>
            <person name="Kostka J."/>
            <person name="Richardson P."/>
        </authorList>
    </citation>
    <scope>NUCLEOTIDE SEQUENCE [LARGE SCALE GENOMIC DNA]</scope>
    <source>
        <strain evidence="5">DSM 22248 / JCM 15807 / FRC-32</strain>
    </source>
</reference>
<dbReference type="Gene3D" id="3.40.630.30">
    <property type="match status" value="1"/>
</dbReference>
<dbReference type="SUPFAM" id="SSF55729">
    <property type="entry name" value="Acyl-CoA N-acyltransferases (Nat)"/>
    <property type="match status" value="1"/>
</dbReference>
<dbReference type="InterPro" id="IPR000182">
    <property type="entry name" value="GNAT_dom"/>
</dbReference>
<evidence type="ECO:0000256" key="1">
    <source>
        <dbReference type="ARBA" id="ARBA00022679"/>
    </source>
</evidence>
<evidence type="ECO:0000313" key="5">
    <source>
        <dbReference type="Proteomes" id="UP000007721"/>
    </source>
</evidence>
<dbReference type="GO" id="GO:0016747">
    <property type="term" value="F:acyltransferase activity, transferring groups other than amino-acyl groups"/>
    <property type="evidence" value="ECO:0007669"/>
    <property type="project" value="InterPro"/>
</dbReference>
<evidence type="ECO:0000256" key="2">
    <source>
        <dbReference type="ARBA" id="ARBA00023315"/>
    </source>
</evidence>
<protein>
    <submittedName>
        <fullName evidence="4">N-acetyltransferase, GNAT family</fullName>
    </submittedName>
</protein>
<dbReference type="InterPro" id="IPR050680">
    <property type="entry name" value="YpeA/RimI_acetyltransf"/>
</dbReference>
<dbReference type="Pfam" id="PF00583">
    <property type="entry name" value="Acetyltransf_1"/>
    <property type="match status" value="1"/>
</dbReference>
<dbReference type="eggNOG" id="COG0456">
    <property type="taxonomic scope" value="Bacteria"/>
</dbReference>
<feature type="domain" description="N-acetyltransferase" evidence="3">
    <location>
        <begin position="5"/>
        <end position="157"/>
    </location>
</feature>
<sequence length="174" mass="19494">MINRVSINEGVSAHLDACLAMVRDSDLGRNYFQDEGRLTGIIREGLLKGEIRIACTAENPCAGFIWFTGAGMFYGFPYIRLLAVNPACRSDGIGSFLLQYVEDLLRQRQARKVFLTVAEFNLRAKRLYERLGYGEVALISDLYIAGYAEHVMMKQLDEVPRPTDLLSEIGHAIA</sequence>
<dbReference type="InterPro" id="IPR016181">
    <property type="entry name" value="Acyl_CoA_acyltransferase"/>
</dbReference>
<keyword evidence="1 4" id="KW-0808">Transferase</keyword>
<dbReference type="PROSITE" id="PS51186">
    <property type="entry name" value="GNAT"/>
    <property type="match status" value="1"/>
</dbReference>
<dbReference type="RefSeq" id="WP_012647584.1">
    <property type="nucleotide sequence ID" value="NC_011979.1"/>
</dbReference>
<accession>B9M075</accession>
<dbReference type="KEGG" id="geo:Geob_2502"/>
<dbReference type="STRING" id="316067.Geob_2502"/>
<dbReference type="HOGENOM" id="CLU_134449_1_0_7"/>